<dbReference type="InterPro" id="IPR043519">
    <property type="entry name" value="NT_sf"/>
</dbReference>
<dbReference type="EMBL" id="PFNG01000179">
    <property type="protein sequence ID" value="PIZ37081.1"/>
    <property type="molecule type" value="Genomic_DNA"/>
</dbReference>
<evidence type="ECO:0000259" key="1">
    <source>
        <dbReference type="PROSITE" id="PS50987"/>
    </source>
</evidence>
<feature type="domain" description="HTH arsR-type" evidence="1">
    <location>
        <begin position="1"/>
        <end position="91"/>
    </location>
</feature>
<name>A0A2M7T6V7_9ACTN</name>
<dbReference type="GO" id="GO:0003700">
    <property type="term" value="F:DNA-binding transcription factor activity"/>
    <property type="evidence" value="ECO:0007669"/>
    <property type="project" value="InterPro"/>
</dbReference>
<dbReference type="SUPFAM" id="SSF46785">
    <property type="entry name" value="Winged helix' DNA-binding domain"/>
    <property type="match status" value="1"/>
</dbReference>
<dbReference type="Gene3D" id="3.30.460.10">
    <property type="entry name" value="Beta Polymerase, domain 2"/>
    <property type="match status" value="1"/>
</dbReference>
<evidence type="ECO:0000313" key="2">
    <source>
        <dbReference type="EMBL" id="PIZ37081.1"/>
    </source>
</evidence>
<sequence>MVNLMSKTKQKILGLLFANEDREFYIREIARLIGVSPMGAQKSLNTLEQAGIVTSQKKGIQKFYSVNKENPTYAEIKGLAIKSFGVARILKEVLGDVAGIEEAFIYGSFAKGEVDANSDIDLFVIGDVEYNVLSKAARKAEDILGREVNFDLISEKEFFEKKKADNPFIKDITTNKRIELIKNGQRI</sequence>
<dbReference type="CDD" id="cd05403">
    <property type="entry name" value="NT_KNTase_like"/>
    <property type="match status" value="1"/>
</dbReference>
<dbReference type="SUPFAM" id="SSF81301">
    <property type="entry name" value="Nucleotidyltransferase"/>
    <property type="match status" value="1"/>
</dbReference>
<dbReference type="SMART" id="SM00418">
    <property type="entry name" value="HTH_ARSR"/>
    <property type="match status" value="1"/>
</dbReference>
<dbReference type="InterPro" id="IPR011991">
    <property type="entry name" value="ArsR-like_HTH"/>
</dbReference>
<dbReference type="PROSITE" id="PS50987">
    <property type="entry name" value="HTH_ARSR_2"/>
    <property type="match status" value="1"/>
</dbReference>
<dbReference type="AlphaFoldDB" id="A0A2M7T6V7"/>
<keyword evidence="2" id="KW-0808">Transferase</keyword>
<dbReference type="GO" id="GO:0016779">
    <property type="term" value="F:nucleotidyltransferase activity"/>
    <property type="evidence" value="ECO:0007669"/>
    <property type="project" value="InterPro"/>
</dbReference>
<dbReference type="Pfam" id="PF01909">
    <property type="entry name" value="NTP_transf_2"/>
    <property type="match status" value="1"/>
</dbReference>
<dbReference type="Gene3D" id="1.10.10.10">
    <property type="entry name" value="Winged helix-like DNA-binding domain superfamily/Winged helix DNA-binding domain"/>
    <property type="match status" value="1"/>
</dbReference>
<dbReference type="InterPro" id="IPR001845">
    <property type="entry name" value="HTH_ArsR_DNA-bd_dom"/>
</dbReference>
<evidence type="ECO:0000313" key="3">
    <source>
        <dbReference type="Proteomes" id="UP000230956"/>
    </source>
</evidence>
<dbReference type="CDD" id="cd00090">
    <property type="entry name" value="HTH_ARSR"/>
    <property type="match status" value="1"/>
</dbReference>
<organism evidence="2 3">
    <name type="scientific">Candidatus Aquicultor secundus</name>
    <dbReference type="NCBI Taxonomy" id="1973895"/>
    <lineage>
        <taxon>Bacteria</taxon>
        <taxon>Bacillati</taxon>
        <taxon>Actinomycetota</taxon>
        <taxon>Candidatus Aquicultoria</taxon>
        <taxon>Candidatus Aquicultorales</taxon>
        <taxon>Candidatus Aquicultoraceae</taxon>
        <taxon>Candidatus Aquicultor</taxon>
    </lineage>
</organism>
<dbReference type="InterPro" id="IPR002934">
    <property type="entry name" value="Polymerase_NTP_transf_dom"/>
</dbReference>
<protein>
    <submittedName>
        <fullName evidence="2">Nucleotidyltransferase</fullName>
    </submittedName>
</protein>
<dbReference type="InterPro" id="IPR036390">
    <property type="entry name" value="WH_DNA-bd_sf"/>
</dbReference>
<dbReference type="InterPro" id="IPR036388">
    <property type="entry name" value="WH-like_DNA-bd_sf"/>
</dbReference>
<reference evidence="3" key="1">
    <citation type="submission" date="2017-09" db="EMBL/GenBank/DDBJ databases">
        <title>Depth-based differentiation of microbial function through sediment-hosted aquifers and enrichment of novel symbionts in the deep terrestrial subsurface.</title>
        <authorList>
            <person name="Probst A.J."/>
            <person name="Ladd B."/>
            <person name="Jarett J.K."/>
            <person name="Geller-Mcgrath D.E."/>
            <person name="Sieber C.M.K."/>
            <person name="Emerson J.B."/>
            <person name="Anantharaman K."/>
            <person name="Thomas B.C."/>
            <person name="Malmstrom R."/>
            <person name="Stieglmeier M."/>
            <person name="Klingl A."/>
            <person name="Woyke T."/>
            <person name="Ryan C.M."/>
            <person name="Banfield J.F."/>
        </authorList>
    </citation>
    <scope>NUCLEOTIDE SEQUENCE [LARGE SCALE GENOMIC DNA]</scope>
</reference>
<dbReference type="Proteomes" id="UP000230956">
    <property type="component" value="Unassembled WGS sequence"/>
</dbReference>
<gene>
    <name evidence="2" type="ORF">COY37_07745</name>
</gene>
<proteinExistence type="predicted"/>
<comment type="caution">
    <text evidence="2">The sequence shown here is derived from an EMBL/GenBank/DDBJ whole genome shotgun (WGS) entry which is preliminary data.</text>
</comment>
<accession>A0A2M7T6V7</accession>